<evidence type="ECO:0000313" key="2">
    <source>
        <dbReference type="Proteomes" id="UP000253226"/>
    </source>
</evidence>
<dbReference type="RefSeq" id="WP_114101640.1">
    <property type="nucleotide sequence ID" value="NZ_JPWF01000004.1"/>
</dbReference>
<name>A0A367W8U4_9PROT</name>
<accession>A0A367W8U4</accession>
<sequence>MSVDNTVPDGFIGTAPRADFFDLQHWPIVFVRFPELDELDRVQGVLDGLGSILDQQQPFVAVWTPASHDHDDEPHEDEKTSNIWIKNHRDALNTYCRGYVYVTRDEALGALLTKRIGTIMGRLFKFPMEVVQTREATIVTAQKMLDQIS</sequence>
<comment type="caution">
    <text evidence="1">The sequence shown here is derived from an EMBL/GenBank/DDBJ whole genome shotgun (WGS) entry which is preliminary data.</text>
</comment>
<dbReference type="Proteomes" id="UP000253226">
    <property type="component" value="Unassembled WGS sequence"/>
</dbReference>
<proteinExistence type="predicted"/>
<organism evidence="1 2">
    <name type="scientific">Thalassospira profundimaris</name>
    <dbReference type="NCBI Taxonomy" id="502049"/>
    <lineage>
        <taxon>Bacteria</taxon>
        <taxon>Pseudomonadati</taxon>
        <taxon>Pseudomonadota</taxon>
        <taxon>Alphaproteobacteria</taxon>
        <taxon>Rhodospirillales</taxon>
        <taxon>Thalassospiraceae</taxon>
        <taxon>Thalassospira</taxon>
    </lineage>
</organism>
<gene>
    <name evidence="1" type="ORF">TH19_07285</name>
</gene>
<dbReference type="EMBL" id="JPWF01000004">
    <property type="protein sequence ID" value="RCK37833.1"/>
    <property type="molecule type" value="Genomic_DNA"/>
</dbReference>
<dbReference type="AlphaFoldDB" id="A0A367W8U4"/>
<protein>
    <submittedName>
        <fullName evidence="1">Uncharacterized protein</fullName>
    </submittedName>
</protein>
<evidence type="ECO:0000313" key="1">
    <source>
        <dbReference type="EMBL" id="RCK37833.1"/>
    </source>
</evidence>
<reference evidence="1 2" key="1">
    <citation type="submission" date="2014-07" db="EMBL/GenBank/DDBJ databases">
        <title>Draft genome sequence of Thalassospira profundimaris 35.</title>
        <authorList>
            <person name="Lai Q."/>
            <person name="Shao Z."/>
        </authorList>
    </citation>
    <scope>NUCLEOTIDE SEQUENCE [LARGE SCALE GENOMIC DNA]</scope>
    <source>
        <strain evidence="1 2">35</strain>
    </source>
</reference>
<dbReference type="OrthoDB" id="8905727at2"/>